<dbReference type="Proteomes" id="UP000225706">
    <property type="component" value="Unassembled WGS sequence"/>
</dbReference>
<gene>
    <name evidence="2" type="primary">Tf2-8</name>
    <name evidence="2" type="ORF">AWC38_SpisGene428</name>
</gene>
<dbReference type="SUPFAM" id="SSF56672">
    <property type="entry name" value="DNA/RNA polymerases"/>
    <property type="match status" value="1"/>
</dbReference>
<dbReference type="PROSITE" id="PS50994">
    <property type="entry name" value="INTEGRASE"/>
    <property type="match status" value="1"/>
</dbReference>
<dbReference type="EMBL" id="LSMT01000003">
    <property type="protein sequence ID" value="PFX34578.1"/>
    <property type="molecule type" value="Genomic_DNA"/>
</dbReference>
<name>A0A2B4T1B6_STYPI</name>
<dbReference type="InterPro" id="IPR041588">
    <property type="entry name" value="Integrase_H2C2"/>
</dbReference>
<comment type="caution">
    <text evidence="2">The sequence shown here is derived from an EMBL/GenBank/DDBJ whole genome shotgun (WGS) entry which is preliminary data.</text>
</comment>
<evidence type="ECO:0000313" key="2">
    <source>
        <dbReference type="EMBL" id="PFX34578.1"/>
    </source>
</evidence>
<dbReference type="AlphaFoldDB" id="A0A2B4T1B6"/>
<dbReference type="InterPro" id="IPR012337">
    <property type="entry name" value="RNaseH-like_sf"/>
</dbReference>
<dbReference type="GO" id="GO:0003676">
    <property type="term" value="F:nucleic acid binding"/>
    <property type="evidence" value="ECO:0007669"/>
    <property type="project" value="InterPro"/>
</dbReference>
<dbReference type="PANTHER" id="PTHR37984:SF15">
    <property type="entry name" value="INTEGRASE CATALYTIC DOMAIN-CONTAINING PROTEIN"/>
    <property type="match status" value="1"/>
</dbReference>
<dbReference type="Gene3D" id="3.30.420.10">
    <property type="entry name" value="Ribonuclease H-like superfamily/Ribonuclease H"/>
    <property type="match status" value="1"/>
</dbReference>
<dbReference type="InterPro" id="IPR043502">
    <property type="entry name" value="DNA/RNA_pol_sf"/>
</dbReference>
<dbReference type="PANTHER" id="PTHR37984">
    <property type="entry name" value="PROTEIN CBG26694"/>
    <property type="match status" value="1"/>
</dbReference>
<dbReference type="Gene3D" id="3.10.10.10">
    <property type="entry name" value="HIV Type 1 Reverse Transcriptase, subunit A, domain 1"/>
    <property type="match status" value="1"/>
</dbReference>
<evidence type="ECO:0000259" key="1">
    <source>
        <dbReference type="PROSITE" id="PS50994"/>
    </source>
</evidence>
<dbReference type="FunFam" id="1.10.340.70:FF:000001">
    <property type="entry name" value="Retrovirus-related Pol polyprotein from transposon gypsy-like Protein"/>
    <property type="match status" value="1"/>
</dbReference>
<protein>
    <submittedName>
        <fullName evidence="2">Transposon Tf2-8 polyprotein</fullName>
    </submittedName>
</protein>
<dbReference type="Pfam" id="PF17921">
    <property type="entry name" value="Integrase_H2C2"/>
    <property type="match status" value="1"/>
</dbReference>
<organism evidence="2 3">
    <name type="scientific">Stylophora pistillata</name>
    <name type="common">Smooth cauliflower coral</name>
    <dbReference type="NCBI Taxonomy" id="50429"/>
    <lineage>
        <taxon>Eukaryota</taxon>
        <taxon>Metazoa</taxon>
        <taxon>Cnidaria</taxon>
        <taxon>Anthozoa</taxon>
        <taxon>Hexacorallia</taxon>
        <taxon>Scleractinia</taxon>
        <taxon>Astrocoeniina</taxon>
        <taxon>Pocilloporidae</taxon>
        <taxon>Stylophora</taxon>
    </lineage>
</organism>
<dbReference type="InterPro" id="IPR036397">
    <property type="entry name" value="RNaseH_sf"/>
</dbReference>
<feature type="domain" description="Integrase catalytic" evidence="1">
    <location>
        <begin position="438"/>
        <end position="604"/>
    </location>
</feature>
<accession>A0A2B4T1B6</accession>
<dbReference type="InterPro" id="IPR050951">
    <property type="entry name" value="Retrovirus_Pol_polyprotein"/>
</dbReference>
<dbReference type="GO" id="GO:0015074">
    <property type="term" value="P:DNA integration"/>
    <property type="evidence" value="ECO:0007669"/>
    <property type="project" value="InterPro"/>
</dbReference>
<evidence type="ECO:0000313" key="3">
    <source>
        <dbReference type="Proteomes" id="UP000225706"/>
    </source>
</evidence>
<reference evidence="3" key="1">
    <citation type="journal article" date="2017" name="bioRxiv">
        <title>Comparative analysis of the genomes of Stylophora pistillata and Acropora digitifera provides evidence for extensive differences between species of corals.</title>
        <authorList>
            <person name="Voolstra C.R."/>
            <person name="Li Y."/>
            <person name="Liew Y.J."/>
            <person name="Baumgarten S."/>
            <person name="Zoccola D."/>
            <person name="Flot J.-F."/>
            <person name="Tambutte S."/>
            <person name="Allemand D."/>
            <person name="Aranda M."/>
        </authorList>
    </citation>
    <scope>NUCLEOTIDE SEQUENCE [LARGE SCALE GENOMIC DNA]</scope>
</reference>
<dbReference type="InterPro" id="IPR001584">
    <property type="entry name" value="Integrase_cat-core"/>
</dbReference>
<sequence length="648" mass="73960">MATGKIPAPGVFYVDKRKDEKTSPMEEVSKVVSEKKVQWIECLLESNADDVYEMIPVDETLTAKVIARRDTLTLEQLGKLVLEKEQARFLTKTIAEATEELQVEPKFMEVEITVLPGEASNRKLPDIDLSESELTTEQVAQVQELLSEFSDVYSRDYGRTSLLTHSINTDGAAPIKKTPYRLPQSYLQAAEEHFKEIAEDDLIEPTISPWRAPIVRARKRDGSLRHFPVVTDHKPLVGSRNIDPGSDPTGRRARWAIELSTYDFVIVHRDGSEYKNADALSRVPAETVNNVRDDAMGNLRIQQQADVDISQLRGWIEQGRKPRASSLKSGGRELRKLYDQYGRCSLRDGVVYRRWKPTNKVEWQWQVVLPKTMRENAIYSLHDESGHFCHTKTLNRVKDRYFWPGMSTEVKDWCTKCAKCQRKRDAVPNLRAPLQPIITTTPRELVTRDLVEYPVSNDGNRYALVVIDNFTKYLELFALNERTASAITDRLAHEYIPRLGAPEQLYSDQGKNLNAKIVIDVRDILQTCKTRTTPFHPQSDGATERVIRTVNLMLAKVVSENQNDWDEKLPGVNSAVHGSTEFTPYFHEHGREMRLPVNLVATPVPEPGYSQTAFGKKLRTTLENAFQAARESLNTAHRRQKVGYDRWT</sequence>
<dbReference type="SUPFAM" id="SSF53098">
    <property type="entry name" value="Ribonuclease H-like"/>
    <property type="match status" value="1"/>
</dbReference>
<dbReference type="STRING" id="50429.A0A2B4T1B6"/>
<proteinExistence type="predicted"/>
<keyword evidence="3" id="KW-1185">Reference proteome</keyword>
<dbReference type="Gene3D" id="1.10.340.70">
    <property type="match status" value="1"/>
</dbReference>